<feature type="transmembrane region" description="Helical" evidence="1">
    <location>
        <begin position="468"/>
        <end position="485"/>
    </location>
</feature>
<evidence type="ECO:0000313" key="3">
    <source>
        <dbReference type="EMBL" id="MBK6971804.1"/>
    </source>
</evidence>
<reference evidence="3" key="1">
    <citation type="submission" date="2020-10" db="EMBL/GenBank/DDBJ databases">
        <title>Connecting structure to function with the recovery of over 1000 high-quality activated sludge metagenome-assembled genomes encoding full-length rRNA genes using long-read sequencing.</title>
        <authorList>
            <person name="Singleton C.M."/>
            <person name="Petriglieri F."/>
            <person name="Kristensen J.M."/>
            <person name="Kirkegaard R.H."/>
            <person name="Michaelsen T.Y."/>
            <person name="Andersen M.H."/>
            <person name="Karst S.M."/>
            <person name="Dueholm M.S."/>
            <person name="Nielsen P.H."/>
            <person name="Albertsen M."/>
        </authorList>
    </citation>
    <scope>NUCLEOTIDE SEQUENCE</scope>
    <source>
        <strain evidence="3">Bjer_18-Q3-R1-45_BAT3C.347</strain>
    </source>
</reference>
<dbReference type="EMBL" id="JADJEV010000001">
    <property type="protein sequence ID" value="MBK6971804.1"/>
    <property type="molecule type" value="Genomic_DNA"/>
</dbReference>
<keyword evidence="1" id="KW-0472">Membrane</keyword>
<feature type="domain" description="DUF4178" evidence="2">
    <location>
        <begin position="276"/>
        <end position="406"/>
    </location>
</feature>
<gene>
    <name evidence="3" type="ORF">IPH26_02170</name>
</gene>
<evidence type="ECO:0000259" key="2">
    <source>
        <dbReference type="Pfam" id="PF13785"/>
    </source>
</evidence>
<feature type="domain" description="DUF4178" evidence="2">
    <location>
        <begin position="57"/>
        <end position="194"/>
    </location>
</feature>
<evidence type="ECO:0000313" key="4">
    <source>
        <dbReference type="Proteomes" id="UP000807785"/>
    </source>
</evidence>
<protein>
    <submittedName>
        <fullName evidence="3">DUF4178 domain-containing protein</fullName>
    </submittedName>
</protein>
<dbReference type="AlphaFoldDB" id="A0A9D7E0C3"/>
<feature type="transmembrane region" description="Helical" evidence="1">
    <location>
        <begin position="445"/>
        <end position="462"/>
    </location>
</feature>
<evidence type="ECO:0000256" key="1">
    <source>
        <dbReference type="SAM" id="Phobius"/>
    </source>
</evidence>
<name>A0A9D7E0C3_9PROT</name>
<proteinExistence type="predicted"/>
<dbReference type="InterPro" id="IPR025235">
    <property type="entry name" value="DUF4178"/>
</dbReference>
<accession>A0A9D7E0C3</accession>
<comment type="caution">
    <text evidence="3">The sequence shown here is derived from an EMBL/GenBank/DDBJ whole genome shotgun (WGS) entry which is preliminary data.</text>
</comment>
<dbReference type="Proteomes" id="UP000807785">
    <property type="component" value="Unassembled WGS sequence"/>
</dbReference>
<sequence>MYQILCPGCGAPATFRSAASVMAVCEFCRTTMLKDADSVRDLGKMAEVLEDYSPIRIGVSGVFNQHAFTVIGRIQLRYDAGFWNEWYVISDEGRPAWLSDASGQYAVTAEAAGPPDPPKFQSLRAGNRVNLGDAAYIAADVRSAKCVAGQGELPFQVGPGWEARVADFRRGRQFLTLDYSDGEVPKFYRGQAVRLDELKCQLLRAPDEIRDTAGRFKGKVGTLACPSCGASASYTPGATTHLVCPSCRAQVDTSGPVAEVIAAGERVAAVKTTLELGAKATIEREPWTLIGLMRREEIGEGEDSQWTEYLLYSEKKGFQWLIETSEGWEAAFVLDEWPQWDGGSQATLAEGSYSKLYDYGARVVFAAGAFNWRVAVGDRVRVTDYSAGDRKLSMEAGAEEITWSRSAGLDADQVMAWFGKAGGLACPKLSSSAAIRQNNKTMAKWLVIALLAINVIPLFVAFDDVFETLLFFGAALYLPAVWLDGKSGGEA</sequence>
<dbReference type="Pfam" id="PF13785">
    <property type="entry name" value="DUF4178"/>
    <property type="match status" value="2"/>
</dbReference>
<keyword evidence="1" id="KW-1133">Transmembrane helix</keyword>
<organism evidence="3 4">
    <name type="scientific">Candidatus Methylophosphatis roskildensis</name>
    <dbReference type="NCBI Taxonomy" id="2899263"/>
    <lineage>
        <taxon>Bacteria</taxon>
        <taxon>Pseudomonadati</taxon>
        <taxon>Pseudomonadota</taxon>
        <taxon>Betaproteobacteria</taxon>
        <taxon>Nitrosomonadales</taxon>
        <taxon>Sterolibacteriaceae</taxon>
        <taxon>Candidatus Methylophosphatis</taxon>
    </lineage>
</organism>
<keyword evidence="1" id="KW-0812">Transmembrane</keyword>